<evidence type="ECO:0000313" key="1">
    <source>
        <dbReference type="EMBL" id="SFB60447.1"/>
    </source>
</evidence>
<evidence type="ECO:0000313" key="2">
    <source>
        <dbReference type="EMBL" id="SFL63603.1"/>
    </source>
</evidence>
<evidence type="ECO:0000313" key="4">
    <source>
        <dbReference type="Proteomes" id="UP000199579"/>
    </source>
</evidence>
<proteinExistence type="predicted"/>
<dbReference type="AlphaFoldDB" id="A0A1I4JBP6"/>
<gene>
    <name evidence="1" type="ORF">SAMN04244571_04198</name>
    <name evidence="2" type="ORF">SAMN04244574_04797</name>
</gene>
<accession>A0A1I4JBP6</accession>
<dbReference type="EMBL" id="FOSX01000210">
    <property type="protein sequence ID" value="SFL63603.1"/>
    <property type="molecule type" value="Genomic_DNA"/>
</dbReference>
<dbReference type="Proteomes" id="UP000198861">
    <property type="component" value="Unassembled WGS sequence"/>
</dbReference>
<name>A0A1I4JBP6_9GAMM</name>
<sequence length="63" mass="7088">MGYDRFPEGLIDEKTALLEDLQARGGRLVFTHDPKVAMGRLTRDAKNRFGLADNQNEVVQLAE</sequence>
<protein>
    <submittedName>
        <fullName evidence="2">Uncharacterized protein</fullName>
    </submittedName>
</protein>
<keyword evidence="3" id="KW-1185">Reference proteome</keyword>
<reference evidence="2 4" key="2">
    <citation type="submission" date="2016-10" db="EMBL/GenBank/DDBJ databases">
        <authorList>
            <person name="de Groot N.N."/>
        </authorList>
    </citation>
    <scope>NUCLEOTIDE SEQUENCE [LARGE SCALE GENOMIC DNA]</scope>
    <source>
        <strain evidence="2 4">DSM 381</strain>
    </source>
</reference>
<dbReference type="EMBL" id="FOKJ01000109">
    <property type="protein sequence ID" value="SFB60447.1"/>
    <property type="molecule type" value="Genomic_DNA"/>
</dbReference>
<reference evidence="1 3" key="1">
    <citation type="submission" date="2016-10" db="EMBL/GenBank/DDBJ databases">
        <authorList>
            <person name="Varghese N."/>
            <person name="Submissions S."/>
        </authorList>
    </citation>
    <scope>NUCLEOTIDE SEQUENCE [LARGE SCALE GENOMIC DNA]</scope>
    <source>
        <strain evidence="1 3">DSM 282</strain>
    </source>
</reference>
<organism evidence="2 4">
    <name type="scientific">Azotobacter beijerinckii</name>
    <dbReference type="NCBI Taxonomy" id="170623"/>
    <lineage>
        <taxon>Bacteria</taxon>
        <taxon>Pseudomonadati</taxon>
        <taxon>Pseudomonadota</taxon>
        <taxon>Gammaproteobacteria</taxon>
        <taxon>Pseudomonadales</taxon>
        <taxon>Pseudomonadaceae</taxon>
        <taxon>Azotobacter</taxon>
    </lineage>
</organism>
<dbReference type="Proteomes" id="UP000199579">
    <property type="component" value="Unassembled WGS sequence"/>
</dbReference>
<evidence type="ECO:0000313" key="3">
    <source>
        <dbReference type="Proteomes" id="UP000198861"/>
    </source>
</evidence>